<dbReference type="GeneID" id="95686391"/>
<dbReference type="Proteomes" id="UP000298003">
    <property type="component" value="Unassembled WGS sequence"/>
</dbReference>
<reference evidence="1 2" key="1">
    <citation type="submission" date="2019-03" db="EMBL/GenBank/DDBJ databases">
        <title>Cellulosimicrobium funkei JCM14302 Assembly.</title>
        <authorList>
            <person name="Dou T."/>
        </authorList>
    </citation>
    <scope>NUCLEOTIDE SEQUENCE [LARGE SCALE GENOMIC DNA]</scope>
    <source>
        <strain evidence="1 2">JCM 14302</strain>
    </source>
</reference>
<sequence>MTADRVFYGVRLEPLYGADALILSGSRPPRVHQLDGSSDTYLTWKTGNGCTHRYAASINENGALSVWETRSVPGSDDVTTLLVTYAPGLWVKVEGDLVEVS</sequence>
<organism evidence="1 2">
    <name type="scientific">Cellulosimicrobium funkei</name>
    <dbReference type="NCBI Taxonomy" id="264251"/>
    <lineage>
        <taxon>Bacteria</taxon>
        <taxon>Bacillati</taxon>
        <taxon>Actinomycetota</taxon>
        <taxon>Actinomycetes</taxon>
        <taxon>Micrococcales</taxon>
        <taxon>Promicromonosporaceae</taxon>
        <taxon>Cellulosimicrobium</taxon>
    </lineage>
</organism>
<accession>A0A4Y8QYL7</accession>
<gene>
    <name evidence="1" type="ORF">E1O70_18060</name>
</gene>
<protein>
    <submittedName>
        <fullName evidence="1">Uncharacterized protein</fullName>
    </submittedName>
</protein>
<keyword evidence="2" id="KW-1185">Reference proteome</keyword>
<name>A0A4Y8QYL7_9MICO</name>
<dbReference type="AlphaFoldDB" id="A0A4Y8QYL7"/>
<comment type="caution">
    <text evidence="1">The sequence shown here is derived from an EMBL/GenBank/DDBJ whole genome shotgun (WGS) entry which is preliminary data.</text>
</comment>
<proteinExistence type="predicted"/>
<dbReference type="EMBL" id="SOZH01000012">
    <property type="protein sequence ID" value="TFF04351.1"/>
    <property type="molecule type" value="Genomic_DNA"/>
</dbReference>
<evidence type="ECO:0000313" key="2">
    <source>
        <dbReference type="Proteomes" id="UP000298003"/>
    </source>
</evidence>
<dbReference type="RefSeq" id="WP_061268887.1">
    <property type="nucleotide sequence ID" value="NZ_SOZH01000012.1"/>
</dbReference>
<evidence type="ECO:0000313" key="1">
    <source>
        <dbReference type="EMBL" id="TFF04351.1"/>
    </source>
</evidence>